<proteinExistence type="predicted"/>
<accession>A0A382M7Z8</accession>
<evidence type="ECO:0000313" key="1">
    <source>
        <dbReference type="EMBL" id="SVC44800.1"/>
    </source>
</evidence>
<gene>
    <name evidence="1" type="ORF">METZ01_LOCUS297654</name>
</gene>
<organism evidence="1">
    <name type="scientific">marine metagenome</name>
    <dbReference type="NCBI Taxonomy" id="408172"/>
    <lineage>
        <taxon>unclassified sequences</taxon>
        <taxon>metagenomes</taxon>
        <taxon>ecological metagenomes</taxon>
    </lineage>
</organism>
<protein>
    <submittedName>
        <fullName evidence="1">Uncharacterized protein</fullName>
    </submittedName>
</protein>
<feature type="non-terminal residue" evidence="1">
    <location>
        <position position="73"/>
    </location>
</feature>
<sequence length="73" mass="8500">MPIQKIEDLIDSLPKSKPELITEVNTNDHFELARLLHQLAPEGKIQVFNNLNSDLKRQEVLYETDLDSRLEIE</sequence>
<reference evidence="1" key="1">
    <citation type="submission" date="2018-05" db="EMBL/GenBank/DDBJ databases">
        <authorList>
            <person name="Lanie J.A."/>
            <person name="Ng W.-L."/>
            <person name="Kazmierczak K.M."/>
            <person name="Andrzejewski T.M."/>
            <person name="Davidsen T.M."/>
            <person name="Wayne K.J."/>
            <person name="Tettelin H."/>
            <person name="Glass J.I."/>
            <person name="Rusch D."/>
            <person name="Podicherti R."/>
            <person name="Tsui H.-C.T."/>
            <person name="Winkler M.E."/>
        </authorList>
    </citation>
    <scope>NUCLEOTIDE SEQUENCE</scope>
</reference>
<dbReference type="EMBL" id="UINC01091776">
    <property type="protein sequence ID" value="SVC44800.1"/>
    <property type="molecule type" value="Genomic_DNA"/>
</dbReference>
<name>A0A382M7Z8_9ZZZZ</name>
<dbReference type="AlphaFoldDB" id="A0A382M7Z8"/>